<accession>A0A699HGF1</accession>
<organism evidence="2">
    <name type="scientific">Tanacetum cinerariifolium</name>
    <name type="common">Dalmatian daisy</name>
    <name type="synonym">Chrysanthemum cinerariifolium</name>
    <dbReference type="NCBI Taxonomy" id="118510"/>
    <lineage>
        <taxon>Eukaryota</taxon>
        <taxon>Viridiplantae</taxon>
        <taxon>Streptophyta</taxon>
        <taxon>Embryophyta</taxon>
        <taxon>Tracheophyta</taxon>
        <taxon>Spermatophyta</taxon>
        <taxon>Magnoliopsida</taxon>
        <taxon>eudicotyledons</taxon>
        <taxon>Gunneridae</taxon>
        <taxon>Pentapetalae</taxon>
        <taxon>asterids</taxon>
        <taxon>campanulids</taxon>
        <taxon>Asterales</taxon>
        <taxon>Asteraceae</taxon>
        <taxon>Asteroideae</taxon>
        <taxon>Anthemideae</taxon>
        <taxon>Anthemidinae</taxon>
        <taxon>Tanacetum</taxon>
    </lineage>
</organism>
<name>A0A699HGF1_TANCI</name>
<proteinExistence type="predicted"/>
<evidence type="ECO:0000313" key="2">
    <source>
        <dbReference type="EMBL" id="GEY04843.1"/>
    </source>
</evidence>
<feature type="compositionally biased region" description="Polar residues" evidence="1">
    <location>
        <begin position="193"/>
        <end position="225"/>
    </location>
</feature>
<sequence length="429" mass="48420">MKESHCKEVETSKMVKAKENVLDVEIQIISSENVQSHQETTIKELTLEERGVIYMRTHRLVRTSSLAYDSKVERSARLRRKAVRQFSTNLDFAGLKELFTKMLDDDATGAESSPRGVDSYYRPGKFEDPTPIVYPTAANGDVSNFKIQPNLIAILLVFKGHEEPYAHLRELFSIVDTYQVNSTTKDGDDDNYNHPNNTQQQNHVYKPRPQQNKNQGQIPSNSQQSNVDQKFDLILSELAKSNQDVNLKFESLSTSVVNLESQMGQLAEEVHKREAGKLPSYLDLNPKHKPGGPKHVNMVTSLRNGKTYNNDIKILSAHDFSHDVKDFVNDDKIIAEGKKADNVKSDSKLINDFPKPPTQNPEATESPKVEEDGVSSTTTPYPAALEKLASVRLAKNGPYFEDMWETFKQVKINLPLIDAIKQIPAYAKF</sequence>
<dbReference type="AlphaFoldDB" id="A0A699HGF1"/>
<comment type="caution">
    <text evidence="2">The sequence shown here is derived from an EMBL/GenBank/DDBJ whole genome shotgun (WGS) entry which is preliminary data.</text>
</comment>
<reference evidence="2" key="1">
    <citation type="journal article" date="2019" name="Sci. Rep.">
        <title>Draft genome of Tanacetum cinerariifolium, the natural source of mosquito coil.</title>
        <authorList>
            <person name="Yamashiro T."/>
            <person name="Shiraishi A."/>
            <person name="Satake H."/>
            <person name="Nakayama K."/>
        </authorList>
    </citation>
    <scope>NUCLEOTIDE SEQUENCE</scope>
</reference>
<feature type="region of interest" description="Disordered" evidence="1">
    <location>
        <begin position="345"/>
        <end position="379"/>
    </location>
</feature>
<dbReference type="EMBL" id="BKCJ010148044">
    <property type="protein sequence ID" value="GEY04843.1"/>
    <property type="molecule type" value="Genomic_DNA"/>
</dbReference>
<evidence type="ECO:0000256" key="1">
    <source>
        <dbReference type="SAM" id="MobiDB-lite"/>
    </source>
</evidence>
<protein>
    <submittedName>
        <fullName evidence="2">Uncharacterized protein</fullName>
    </submittedName>
</protein>
<feature type="region of interest" description="Disordered" evidence="1">
    <location>
        <begin position="183"/>
        <end position="225"/>
    </location>
</feature>
<gene>
    <name evidence="2" type="ORF">Tci_376817</name>
</gene>